<name>A0A974S4Z7_9SPHN</name>
<dbReference type="EMBL" id="CP061035">
    <property type="protein sequence ID" value="QQV78024.1"/>
    <property type="molecule type" value="Genomic_DNA"/>
</dbReference>
<dbReference type="KEGG" id="sari:H5J25_04590"/>
<feature type="compositionally biased region" description="Polar residues" evidence="1">
    <location>
        <begin position="24"/>
        <end position="38"/>
    </location>
</feature>
<protein>
    <submittedName>
        <fullName evidence="2">PEPxxWA-CTERM sorting domain-containing protein</fullName>
    </submittedName>
</protein>
<dbReference type="Proteomes" id="UP000595894">
    <property type="component" value="Chromosome"/>
</dbReference>
<keyword evidence="3" id="KW-1185">Reference proteome</keyword>
<gene>
    <name evidence="2" type="ORF">H5J25_04590</name>
</gene>
<evidence type="ECO:0000313" key="3">
    <source>
        <dbReference type="Proteomes" id="UP000595894"/>
    </source>
</evidence>
<evidence type="ECO:0000313" key="2">
    <source>
        <dbReference type="EMBL" id="QQV78024.1"/>
    </source>
</evidence>
<proteinExistence type="predicted"/>
<feature type="region of interest" description="Disordered" evidence="1">
    <location>
        <begin position="1"/>
        <end position="38"/>
    </location>
</feature>
<dbReference type="AlphaFoldDB" id="A0A974S4Z7"/>
<sequence>MPSRSGSRREGMLAMAFGSRSRGKPSTSDQESVATNGLTGTENSATYIFRTNATAFNNMGTFGVIDGSTLQGMTFQPITAVPETATWGMMIAGFGMTGAAMRTRRRSTKVAFA</sequence>
<evidence type="ECO:0000256" key="1">
    <source>
        <dbReference type="SAM" id="MobiDB-lite"/>
    </source>
</evidence>
<dbReference type="NCBIfam" id="NF035944">
    <property type="entry name" value="PEPxxWA-CTERM"/>
    <property type="match status" value="1"/>
</dbReference>
<accession>A0A974S4Z7</accession>
<organism evidence="2 3">
    <name type="scientific">Sphingomonas aliaeris</name>
    <dbReference type="NCBI Taxonomy" id="2759526"/>
    <lineage>
        <taxon>Bacteria</taxon>
        <taxon>Pseudomonadati</taxon>
        <taxon>Pseudomonadota</taxon>
        <taxon>Alphaproteobacteria</taxon>
        <taxon>Sphingomonadales</taxon>
        <taxon>Sphingomonadaceae</taxon>
        <taxon>Sphingomonas</taxon>
    </lineage>
</organism>
<reference evidence="3" key="1">
    <citation type="submission" date="2020-09" db="EMBL/GenBank/DDBJ databases">
        <title>Sphingomonas sp., a new species isolated from pork steak.</title>
        <authorList>
            <person name="Heidler von Heilborn D."/>
        </authorList>
    </citation>
    <scope>NUCLEOTIDE SEQUENCE [LARGE SCALE GENOMIC DNA]</scope>
</reference>